<proteinExistence type="predicted"/>
<sequence length="32" mass="3668">HADWSASNNRISEDINWFPGISLEHALRNGLF</sequence>
<name>A0A657ETT2_SALEN</name>
<reference evidence="1" key="1">
    <citation type="submission" date="2018-08" db="EMBL/GenBank/DDBJ databases">
        <authorList>
            <person name="Ashton P.M."/>
            <person name="Dallman T."/>
            <person name="Nair S."/>
            <person name="De Pinna E."/>
            <person name="Peters T."/>
            <person name="Grant K."/>
        </authorList>
    </citation>
    <scope>NUCLEOTIDE SEQUENCE [LARGE SCALE GENOMIC DNA]</scope>
    <source>
        <strain evidence="1">38306</strain>
    </source>
</reference>
<dbReference type="AlphaFoldDB" id="A0A657ETT2"/>
<accession>A0A657ETT2</accession>
<gene>
    <name evidence="1" type="ORF">ZQ07_26520</name>
</gene>
<dbReference type="EMBL" id="RSQT01000262">
    <property type="protein sequence ID" value="MIQ24050.1"/>
    <property type="molecule type" value="Genomic_DNA"/>
</dbReference>
<comment type="caution">
    <text evidence="1">The sequence shown here is derived from an EMBL/GenBank/DDBJ whole genome shotgun (WGS) entry which is preliminary data.</text>
</comment>
<feature type="non-terminal residue" evidence="1">
    <location>
        <position position="1"/>
    </location>
</feature>
<protein>
    <submittedName>
        <fullName evidence="1">Short-chain dehydrogenase</fullName>
    </submittedName>
</protein>
<dbReference type="Proteomes" id="UP000885271">
    <property type="component" value="Unassembled WGS sequence"/>
</dbReference>
<evidence type="ECO:0000313" key="1">
    <source>
        <dbReference type="EMBL" id="MIQ24050.1"/>
    </source>
</evidence>
<organism evidence="1">
    <name type="scientific">Salmonella enteritidis</name>
    <dbReference type="NCBI Taxonomy" id="149539"/>
    <lineage>
        <taxon>Bacteria</taxon>
        <taxon>Pseudomonadati</taxon>
        <taxon>Pseudomonadota</taxon>
        <taxon>Gammaproteobacteria</taxon>
        <taxon>Enterobacterales</taxon>
        <taxon>Enterobacteriaceae</taxon>
        <taxon>Salmonella</taxon>
    </lineage>
</organism>